<feature type="non-terminal residue" evidence="6">
    <location>
        <position position="1"/>
    </location>
</feature>
<sequence length="142" mass="15983">GYDPRYGYGPPGSGPYGHPHAPASGDETMWAMLTYLGNIVLGFLAPLVIYFIKKNESPLIRFHAAQTLNHMITFWIHFAAILLITVPIAIALDNWLIFALPLFPFAIAEAIQQWVFIILGAIKAAKGEFYRFPTIVCYRMIR</sequence>
<protein>
    <submittedName>
        <fullName evidence="6">DUF4870 domain-containing protein</fullName>
    </submittedName>
</protein>
<evidence type="ECO:0000256" key="4">
    <source>
        <dbReference type="ARBA" id="ARBA00023136"/>
    </source>
</evidence>
<evidence type="ECO:0000313" key="6">
    <source>
        <dbReference type="EMBL" id="MFD0852828.1"/>
    </source>
</evidence>
<name>A0ABW3CGK2_9ACTN</name>
<accession>A0ABW3CGK2</accession>
<gene>
    <name evidence="6" type="ORF">ACFQ07_11360</name>
</gene>
<comment type="caution">
    <text evidence="6">The sequence shown here is derived from an EMBL/GenBank/DDBJ whole genome shotgun (WGS) entry which is preliminary data.</text>
</comment>
<dbReference type="Proteomes" id="UP001597083">
    <property type="component" value="Unassembled WGS sequence"/>
</dbReference>
<evidence type="ECO:0000256" key="2">
    <source>
        <dbReference type="ARBA" id="ARBA00022692"/>
    </source>
</evidence>
<evidence type="ECO:0000256" key="3">
    <source>
        <dbReference type="ARBA" id="ARBA00022989"/>
    </source>
</evidence>
<dbReference type="EMBL" id="JBHTIR010001668">
    <property type="protein sequence ID" value="MFD0852828.1"/>
    <property type="molecule type" value="Genomic_DNA"/>
</dbReference>
<feature type="transmembrane region" description="Helical" evidence="5">
    <location>
        <begin position="29"/>
        <end position="52"/>
    </location>
</feature>
<reference evidence="7" key="1">
    <citation type="journal article" date="2019" name="Int. J. Syst. Evol. Microbiol.">
        <title>The Global Catalogue of Microorganisms (GCM) 10K type strain sequencing project: providing services to taxonomists for standard genome sequencing and annotation.</title>
        <authorList>
            <consortium name="The Broad Institute Genomics Platform"/>
            <consortium name="The Broad Institute Genome Sequencing Center for Infectious Disease"/>
            <person name="Wu L."/>
            <person name="Ma J."/>
        </authorList>
    </citation>
    <scope>NUCLEOTIDE SEQUENCE [LARGE SCALE GENOMIC DNA]</scope>
    <source>
        <strain evidence="7">JCM 31696</strain>
    </source>
</reference>
<feature type="transmembrane region" description="Helical" evidence="5">
    <location>
        <begin position="72"/>
        <end position="92"/>
    </location>
</feature>
<keyword evidence="7" id="KW-1185">Reference proteome</keyword>
<evidence type="ECO:0000313" key="7">
    <source>
        <dbReference type="Proteomes" id="UP001597083"/>
    </source>
</evidence>
<keyword evidence="2 5" id="KW-0812">Transmembrane</keyword>
<organism evidence="6 7">
    <name type="scientific">Actinomadura adrarensis</name>
    <dbReference type="NCBI Taxonomy" id="1819600"/>
    <lineage>
        <taxon>Bacteria</taxon>
        <taxon>Bacillati</taxon>
        <taxon>Actinomycetota</taxon>
        <taxon>Actinomycetes</taxon>
        <taxon>Streptosporangiales</taxon>
        <taxon>Thermomonosporaceae</taxon>
        <taxon>Actinomadura</taxon>
    </lineage>
</organism>
<dbReference type="InterPro" id="IPR019109">
    <property type="entry name" value="MamF_MmsF"/>
</dbReference>
<feature type="transmembrane region" description="Helical" evidence="5">
    <location>
        <begin position="98"/>
        <end position="122"/>
    </location>
</feature>
<dbReference type="Pfam" id="PF09685">
    <property type="entry name" value="MamF_MmsF"/>
    <property type="match status" value="1"/>
</dbReference>
<proteinExistence type="predicted"/>
<keyword evidence="3 5" id="KW-1133">Transmembrane helix</keyword>
<comment type="subcellular location">
    <subcellularLocation>
        <location evidence="1">Membrane</location>
        <topology evidence="1">Multi-pass membrane protein</topology>
    </subcellularLocation>
</comment>
<evidence type="ECO:0000256" key="1">
    <source>
        <dbReference type="ARBA" id="ARBA00004141"/>
    </source>
</evidence>
<keyword evidence="4 5" id="KW-0472">Membrane</keyword>
<evidence type="ECO:0000256" key="5">
    <source>
        <dbReference type="SAM" id="Phobius"/>
    </source>
</evidence>